<sequence length="261" mass="29633">MTQKTLQQLLTERISDYANSDRPRELIDAGIDKMFQSVVDDLFRSYGDFTRAVKEAMSAAMPANVSDVFELTKYNAMVASLLRQRWEQAAVESLVLKTADKAISEVLTGEGLITGEVSLKALLQSFVDAHKEEAARDHWSAPEIRFEEDTRYGSTHLSVYFDPEPEDEYRGKGYARSARNDYSLKHRICVRLTGEERPGASQWDSAVRLGEVYSAHLDDKKVDLKMTVRSEWERMLASLYFGNAVLLVDCEPDDFSYGFDD</sequence>
<dbReference type="EMBL" id="UGUW01000004">
    <property type="protein sequence ID" value="SUD59761.1"/>
    <property type="molecule type" value="Genomic_DNA"/>
</dbReference>
<dbReference type="RefSeq" id="WP_084340470.1">
    <property type="nucleotide sequence ID" value="NZ_UGUW01000004.1"/>
</dbReference>
<protein>
    <submittedName>
        <fullName evidence="1">Uncharacterized protein</fullName>
    </submittedName>
</protein>
<dbReference type="Proteomes" id="UP000254084">
    <property type="component" value="Unassembled WGS sequence"/>
</dbReference>
<gene>
    <name evidence="1" type="ORF">NCTC10860_02071</name>
</gene>
<accession>A0A379K6N1</accession>
<evidence type="ECO:0000313" key="1">
    <source>
        <dbReference type="EMBL" id="SUD59761.1"/>
    </source>
</evidence>
<evidence type="ECO:0000313" key="2">
    <source>
        <dbReference type="Proteomes" id="UP000254084"/>
    </source>
</evidence>
<organism evidence="1 2">
    <name type="scientific">Ectopseudomonas oleovorans</name>
    <name type="common">Pseudomonas oleovorans</name>
    <dbReference type="NCBI Taxonomy" id="301"/>
    <lineage>
        <taxon>Bacteria</taxon>
        <taxon>Pseudomonadati</taxon>
        <taxon>Pseudomonadota</taxon>
        <taxon>Gammaproteobacteria</taxon>
        <taxon>Pseudomonadales</taxon>
        <taxon>Pseudomonadaceae</taxon>
        <taxon>Ectopseudomonas</taxon>
    </lineage>
</organism>
<dbReference type="AlphaFoldDB" id="A0A379K6N1"/>
<name>A0A379K6N1_ECTOL</name>
<reference evidence="1 2" key="1">
    <citation type="submission" date="2018-06" db="EMBL/GenBank/DDBJ databases">
        <authorList>
            <consortium name="Pathogen Informatics"/>
            <person name="Doyle S."/>
        </authorList>
    </citation>
    <scope>NUCLEOTIDE SEQUENCE [LARGE SCALE GENOMIC DNA]</scope>
    <source>
        <strain evidence="1 2">NCTC10860</strain>
    </source>
</reference>
<proteinExistence type="predicted"/>